<accession>A0A392QTY3</accession>
<sequence>SAARRKQILPSSGVRVVRSLDGEHLQVSPSTKRTVKMLTFWKANTGSVRFLESEHLCCRILPTLQKLK</sequence>
<evidence type="ECO:0000313" key="2">
    <source>
        <dbReference type="Proteomes" id="UP000265520"/>
    </source>
</evidence>
<reference evidence="1 2" key="1">
    <citation type="journal article" date="2018" name="Front. Plant Sci.">
        <title>Red Clover (Trifolium pratense) and Zigzag Clover (T. medium) - A Picture of Genomic Similarities and Differences.</title>
        <authorList>
            <person name="Dluhosova J."/>
            <person name="Istvanek J."/>
            <person name="Nedelnik J."/>
            <person name="Repkova J."/>
        </authorList>
    </citation>
    <scope>NUCLEOTIDE SEQUENCE [LARGE SCALE GENOMIC DNA]</scope>
    <source>
        <strain evidence="2">cv. 10/8</strain>
        <tissue evidence="1">Leaf</tissue>
    </source>
</reference>
<protein>
    <submittedName>
        <fullName evidence="1">Uncharacterized protein</fullName>
    </submittedName>
</protein>
<comment type="caution">
    <text evidence="1">The sequence shown here is derived from an EMBL/GenBank/DDBJ whole genome shotgun (WGS) entry which is preliminary data.</text>
</comment>
<dbReference type="AlphaFoldDB" id="A0A392QTY3"/>
<keyword evidence="2" id="KW-1185">Reference proteome</keyword>
<organism evidence="1 2">
    <name type="scientific">Trifolium medium</name>
    <dbReference type="NCBI Taxonomy" id="97028"/>
    <lineage>
        <taxon>Eukaryota</taxon>
        <taxon>Viridiplantae</taxon>
        <taxon>Streptophyta</taxon>
        <taxon>Embryophyta</taxon>
        <taxon>Tracheophyta</taxon>
        <taxon>Spermatophyta</taxon>
        <taxon>Magnoliopsida</taxon>
        <taxon>eudicotyledons</taxon>
        <taxon>Gunneridae</taxon>
        <taxon>Pentapetalae</taxon>
        <taxon>rosids</taxon>
        <taxon>fabids</taxon>
        <taxon>Fabales</taxon>
        <taxon>Fabaceae</taxon>
        <taxon>Papilionoideae</taxon>
        <taxon>50 kb inversion clade</taxon>
        <taxon>NPAAA clade</taxon>
        <taxon>Hologalegina</taxon>
        <taxon>IRL clade</taxon>
        <taxon>Trifolieae</taxon>
        <taxon>Trifolium</taxon>
    </lineage>
</organism>
<dbReference type="EMBL" id="LXQA010156649">
    <property type="protein sequence ID" value="MCI26986.1"/>
    <property type="molecule type" value="Genomic_DNA"/>
</dbReference>
<dbReference type="Proteomes" id="UP000265520">
    <property type="component" value="Unassembled WGS sequence"/>
</dbReference>
<proteinExistence type="predicted"/>
<evidence type="ECO:0000313" key="1">
    <source>
        <dbReference type="EMBL" id="MCI26986.1"/>
    </source>
</evidence>
<name>A0A392QTY3_9FABA</name>
<feature type="non-terminal residue" evidence="1">
    <location>
        <position position="1"/>
    </location>
</feature>